<evidence type="ECO:0000313" key="5">
    <source>
        <dbReference type="Proteomes" id="UP001220610"/>
    </source>
</evidence>
<dbReference type="Proteomes" id="UP001220610">
    <property type="component" value="Chromosome"/>
</dbReference>
<dbReference type="PROSITE" id="PS50977">
    <property type="entry name" value="HTH_TETR_2"/>
    <property type="match status" value="1"/>
</dbReference>
<name>A0AAJ5WT99_9BACT</name>
<dbReference type="AlphaFoldDB" id="A0AAJ5WT99"/>
<dbReference type="InterPro" id="IPR009057">
    <property type="entry name" value="Homeodomain-like_sf"/>
</dbReference>
<proteinExistence type="predicted"/>
<evidence type="ECO:0000256" key="1">
    <source>
        <dbReference type="ARBA" id="ARBA00023125"/>
    </source>
</evidence>
<accession>A0AAJ5WT99</accession>
<dbReference type="PRINTS" id="PR00455">
    <property type="entry name" value="HTHTETR"/>
</dbReference>
<sequence length="205" mass="23484">MVEAKTDDSTEQKILEAARLVFLEQGMAGARMQDIADRAGINKALLHYYFRSKEKLFEVIFLEAATRFMPRVSILFEADMPVFDKLHAFTDAYISMLMENPFLPAFMIGEMQKQDPTVFLERIWGGKRPAVQIFAKQVEREIAAGIIKPIQPAQLVINLMALCIFPFAARPMAKLVWDINDQQFFALMNERKTSVADFIIDSIRK</sequence>
<dbReference type="PANTHER" id="PTHR30055:SF223">
    <property type="entry name" value="HTH-TYPE TRANSCRIPTIONAL REGULATOR UIDR"/>
    <property type="match status" value="1"/>
</dbReference>
<dbReference type="GO" id="GO:0000976">
    <property type="term" value="F:transcription cis-regulatory region binding"/>
    <property type="evidence" value="ECO:0007669"/>
    <property type="project" value="TreeGrafter"/>
</dbReference>
<organism evidence="4 5">
    <name type="scientific">Candidatus Pseudobacter hemicellulosilyticus</name>
    <dbReference type="NCBI Taxonomy" id="3121375"/>
    <lineage>
        <taxon>Bacteria</taxon>
        <taxon>Pseudomonadati</taxon>
        <taxon>Bacteroidota</taxon>
        <taxon>Chitinophagia</taxon>
        <taxon>Chitinophagales</taxon>
        <taxon>Chitinophagaceae</taxon>
        <taxon>Pseudobacter</taxon>
    </lineage>
</organism>
<dbReference type="SUPFAM" id="SSF48498">
    <property type="entry name" value="Tetracyclin repressor-like, C-terminal domain"/>
    <property type="match status" value="1"/>
</dbReference>
<dbReference type="Gene3D" id="1.10.357.10">
    <property type="entry name" value="Tetracycline Repressor, domain 2"/>
    <property type="match status" value="1"/>
</dbReference>
<dbReference type="EMBL" id="CP119311">
    <property type="protein sequence ID" value="WEK35252.1"/>
    <property type="molecule type" value="Genomic_DNA"/>
</dbReference>
<evidence type="ECO:0000259" key="3">
    <source>
        <dbReference type="PROSITE" id="PS50977"/>
    </source>
</evidence>
<dbReference type="InterPro" id="IPR036271">
    <property type="entry name" value="Tet_transcr_reg_TetR-rel_C_sf"/>
</dbReference>
<feature type="domain" description="HTH tetR-type" evidence="3">
    <location>
        <begin position="8"/>
        <end position="68"/>
    </location>
</feature>
<feature type="DNA-binding region" description="H-T-H motif" evidence="2">
    <location>
        <begin position="31"/>
        <end position="50"/>
    </location>
</feature>
<evidence type="ECO:0000256" key="2">
    <source>
        <dbReference type="PROSITE-ProRule" id="PRU00335"/>
    </source>
</evidence>
<dbReference type="PANTHER" id="PTHR30055">
    <property type="entry name" value="HTH-TYPE TRANSCRIPTIONAL REGULATOR RUTR"/>
    <property type="match status" value="1"/>
</dbReference>
<dbReference type="SUPFAM" id="SSF46689">
    <property type="entry name" value="Homeodomain-like"/>
    <property type="match status" value="1"/>
</dbReference>
<evidence type="ECO:0000313" key="4">
    <source>
        <dbReference type="EMBL" id="WEK35252.1"/>
    </source>
</evidence>
<dbReference type="InterPro" id="IPR050109">
    <property type="entry name" value="HTH-type_TetR-like_transc_reg"/>
</dbReference>
<dbReference type="GO" id="GO:0003700">
    <property type="term" value="F:DNA-binding transcription factor activity"/>
    <property type="evidence" value="ECO:0007669"/>
    <property type="project" value="TreeGrafter"/>
</dbReference>
<protein>
    <submittedName>
        <fullName evidence="4">TetR/AcrR family transcriptional regulator</fullName>
    </submittedName>
</protein>
<gene>
    <name evidence="4" type="ORF">P0Y53_22405</name>
</gene>
<dbReference type="Pfam" id="PF00440">
    <property type="entry name" value="TetR_N"/>
    <property type="match status" value="1"/>
</dbReference>
<reference evidence="4" key="1">
    <citation type="submission" date="2023-03" db="EMBL/GenBank/DDBJ databases">
        <title>Andean soil-derived lignocellulolytic bacterial consortium as a source of novel taxa and putative plastic-active enzymes.</title>
        <authorList>
            <person name="Diaz-Garcia L."/>
            <person name="Chuvochina M."/>
            <person name="Feuerriegel G."/>
            <person name="Bunk B."/>
            <person name="Sproer C."/>
            <person name="Streit W.R."/>
            <person name="Rodriguez L.M."/>
            <person name="Overmann J."/>
            <person name="Jimenez D.J."/>
        </authorList>
    </citation>
    <scope>NUCLEOTIDE SEQUENCE</scope>
    <source>
        <strain evidence="4">MAG 7</strain>
    </source>
</reference>
<keyword evidence="1 2" id="KW-0238">DNA-binding</keyword>
<dbReference type="InterPro" id="IPR001647">
    <property type="entry name" value="HTH_TetR"/>
</dbReference>